<reference evidence="15" key="1">
    <citation type="submission" date="2016-10" db="EMBL/GenBank/DDBJ databases">
        <authorList>
            <person name="Varghese N."/>
            <person name="Submissions S."/>
        </authorList>
    </citation>
    <scope>NUCLEOTIDE SEQUENCE [LARGE SCALE GENOMIC DNA]</scope>
    <source>
        <strain evidence="15">DSM 44675</strain>
    </source>
</reference>
<dbReference type="Gene3D" id="6.10.340.10">
    <property type="match status" value="1"/>
</dbReference>
<evidence type="ECO:0000256" key="5">
    <source>
        <dbReference type="ARBA" id="ARBA00022679"/>
    </source>
</evidence>
<dbReference type="Gene3D" id="1.10.287.130">
    <property type="match status" value="1"/>
</dbReference>
<accession>A0A1H7MIA0</accession>
<dbReference type="GO" id="GO:0000155">
    <property type="term" value="F:phosphorelay sensor kinase activity"/>
    <property type="evidence" value="ECO:0007669"/>
    <property type="project" value="InterPro"/>
</dbReference>
<keyword evidence="7 14" id="KW-0418">Kinase</keyword>
<evidence type="ECO:0000256" key="9">
    <source>
        <dbReference type="ARBA" id="ARBA00023012"/>
    </source>
</evidence>
<feature type="transmembrane region" description="Helical" evidence="11">
    <location>
        <begin position="12"/>
        <end position="34"/>
    </location>
</feature>
<evidence type="ECO:0000313" key="15">
    <source>
        <dbReference type="Proteomes" id="UP000198677"/>
    </source>
</evidence>
<evidence type="ECO:0000256" key="3">
    <source>
        <dbReference type="ARBA" id="ARBA00012438"/>
    </source>
</evidence>
<dbReference type="Pfam" id="PF00672">
    <property type="entry name" value="HAMP"/>
    <property type="match status" value="1"/>
</dbReference>
<keyword evidence="9" id="KW-0902">Two-component regulatory system</keyword>
<dbReference type="Proteomes" id="UP000198677">
    <property type="component" value="Unassembled WGS sequence"/>
</dbReference>
<keyword evidence="8 11" id="KW-1133">Transmembrane helix</keyword>
<evidence type="ECO:0000256" key="4">
    <source>
        <dbReference type="ARBA" id="ARBA00022553"/>
    </source>
</evidence>
<evidence type="ECO:0000256" key="6">
    <source>
        <dbReference type="ARBA" id="ARBA00022692"/>
    </source>
</evidence>
<dbReference type="EMBL" id="FOAW01000006">
    <property type="protein sequence ID" value="SEL10912.1"/>
    <property type="molecule type" value="Genomic_DNA"/>
</dbReference>
<evidence type="ECO:0000256" key="1">
    <source>
        <dbReference type="ARBA" id="ARBA00000085"/>
    </source>
</evidence>
<dbReference type="InterPro" id="IPR003660">
    <property type="entry name" value="HAMP_dom"/>
</dbReference>
<comment type="subcellular location">
    <subcellularLocation>
        <location evidence="2">Cell membrane</location>
    </subcellularLocation>
</comment>
<dbReference type="SUPFAM" id="SSF55874">
    <property type="entry name" value="ATPase domain of HSP90 chaperone/DNA topoisomerase II/histidine kinase"/>
    <property type="match status" value="1"/>
</dbReference>
<dbReference type="SMART" id="SM00387">
    <property type="entry name" value="HATPase_c"/>
    <property type="match status" value="1"/>
</dbReference>
<evidence type="ECO:0000256" key="11">
    <source>
        <dbReference type="SAM" id="Phobius"/>
    </source>
</evidence>
<dbReference type="AlphaFoldDB" id="A0A1H7MIA0"/>
<dbReference type="PROSITE" id="PS50109">
    <property type="entry name" value="HIS_KIN"/>
    <property type="match status" value="1"/>
</dbReference>
<dbReference type="RefSeq" id="WP_072749453.1">
    <property type="nucleotide sequence ID" value="NZ_FOAW01000006.1"/>
</dbReference>
<keyword evidence="4" id="KW-0597">Phosphoprotein</keyword>
<dbReference type="InterPro" id="IPR003661">
    <property type="entry name" value="HisK_dim/P_dom"/>
</dbReference>
<evidence type="ECO:0000256" key="8">
    <source>
        <dbReference type="ARBA" id="ARBA00022989"/>
    </source>
</evidence>
<dbReference type="CDD" id="cd00082">
    <property type="entry name" value="HisKA"/>
    <property type="match status" value="1"/>
</dbReference>
<dbReference type="OrthoDB" id="5241347at2"/>
<keyword evidence="6 11" id="KW-0812">Transmembrane</keyword>
<dbReference type="PROSITE" id="PS50885">
    <property type="entry name" value="HAMP"/>
    <property type="match status" value="1"/>
</dbReference>
<keyword evidence="5" id="KW-0808">Transferase</keyword>
<comment type="catalytic activity">
    <reaction evidence="1">
        <text>ATP + protein L-histidine = ADP + protein N-phospho-L-histidine.</text>
        <dbReference type="EC" id="2.7.13.3"/>
    </reaction>
</comment>
<sequence>MRRSLSLRARVAIVSALSAAVVIVAIGAAIAVFLRVNGSEQIDRTLDSVTLSAPVNTVPADTISAEIIDVAPALPLPAVVSGGSAEATAAEDATRTELLAGTAVRIRDVAVPGEPGAFLALTVPEDPLTQAIRQQQVAVAIAAVVAIAAAGGLGWLLAGRAVRPLRLLADATHDIGDDPRAARPSVRGAREAEDLSEAMGHMLDRIAAAQKRTEEALGSARDFAAVSAHELRTPLTSMRTDLEVLSTMRLTGEQREEILRDLLSTQRQVETTLTDLERLAVGELSDVADHEELDLAELVDRCVQAAERTHPDLDIGFAAPEPVVVRGIPTGLRLVLDNAITNSVRHGGAGRVLVSVRTDTDGDAVITVDDDGSGVPELERASVFERFVRGTGSGSEGSGLGLALVAQQAELHGGTVELVDSPLGGVRLALRLPRSGPAECAPAVAATRAMPR</sequence>
<dbReference type="EC" id="2.7.13.3" evidence="3"/>
<dbReference type="SMART" id="SM00304">
    <property type="entry name" value="HAMP"/>
    <property type="match status" value="1"/>
</dbReference>
<feature type="domain" description="Histidine kinase" evidence="12">
    <location>
        <begin position="226"/>
        <end position="436"/>
    </location>
</feature>
<organism evidence="14 15">
    <name type="scientific">Rhodococcus maanshanensis</name>
    <dbReference type="NCBI Taxonomy" id="183556"/>
    <lineage>
        <taxon>Bacteria</taxon>
        <taxon>Bacillati</taxon>
        <taxon>Actinomycetota</taxon>
        <taxon>Actinomycetes</taxon>
        <taxon>Mycobacteriales</taxon>
        <taxon>Nocardiaceae</taxon>
        <taxon>Rhodococcus</taxon>
    </lineage>
</organism>
<keyword evidence="10 11" id="KW-0472">Membrane</keyword>
<keyword evidence="15" id="KW-1185">Reference proteome</keyword>
<dbReference type="Pfam" id="PF00512">
    <property type="entry name" value="HisKA"/>
    <property type="match status" value="1"/>
</dbReference>
<dbReference type="InterPro" id="IPR050428">
    <property type="entry name" value="TCS_sensor_his_kinase"/>
</dbReference>
<dbReference type="InterPro" id="IPR004358">
    <property type="entry name" value="Sig_transdc_His_kin-like_C"/>
</dbReference>
<evidence type="ECO:0000256" key="2">
    <source>
        <dbReference type="ARBA" id="ARBA00004236"/>
    </source>
</evidence>
<dbReference type="PANTHER" id="PTHR45436:SF5">
    <property type="entry name" value="SENSOR HISTIDINE KINASE TRCS"/>
    <property type="match status" value="1"/>
</dbReference>
<dbReference type="PRINTS" id="PR00344">
    <property type="entry name" value="BCTRLSENSOR"/>
</dbReference>
<evidence type="ECO:0000256" key="10">
    <source>
        <dbReference type="ARBA" id="ARBA00023136"/>
    </source>
</evidence>
<protein>
    <recommendedName>
        <fullName evidence="3">histidine kinase</fullName>
        <ecNumber evidence="3">2.7.13.3</ecNumber>
    </recommendedName>
</protein>
<dbReference type="InterPro" id="IPR036890">
    <property type="entry name" value="HATPase_C_sf"/>
</dbReference>
<dbReference type="PANTHER" id="PTHR45436">
    <property type="entry name" value="SENSOR HISTIDINE KINASE YKOH"/>
    <property type="match status" value="1"/>
</dbReference>
<evidence type="ECO:0000259" key="13">
    <source>
        <dbReference type="PROSITE" id="PS50885"/>
    </source>
</evidence>
<dbReference type="Gene3D" id="3.30.565.10">
    <property type="entry name" value="Histidine kinase-like ATPase, C-terminal domain"/>
    <property type="match status" value="1"/>
</dbReference>
<dbReference type="InterPro" id="IPR005467">
    <property type="entry name" value="His_kinase_dom"/>
</dbReference>
<dbReference type="SUPFAM" id="SSF47384">
    <property type="entry name" value="Homodimeric domain of signal transducing histidine kinase"/>
    <property type="match status" value="1"/>
</dbReference>
<evidence type="ECO:0000259" key="12">
    <source>
        <dbReference type="PROSITE" id="PS50109"/>
    </source>
</evidence>
<dbReference type="GO" id="GO:0005886">
    <property type="term" value="C:plasma membrane"/>
    <property type="evidence" value="ECO:0007669"/>
    <property type="project" value="UniProtKB-SubCell"/>
</dbReference>
<feature type="domain" description="HAMP" evidence="13">
    <location>
        <begin position="159"/>
        <end position="211"/>
    </location>
</feature>
<evidence type="ECO:0000313" key="14">
    <source>
        <dbReference type="EMBL" id="SEL10912.1"/>
    </source>
</evidence>
<proteinExistence type="predicted"/>
<gene>
    <name evidence="14" type="ORF">SAMN05444583_10625</name>
</gene>
<dbReference type="Pfam" id="PF02518">
    <property type="entry name" value="HATPase_c"/>
    <property type="match status" value="1"/>
</dbReference>
<dbReference type="InterPro" id="IPR003594">
    <property type="entry name" value="HATPase_dom"/>
</dbReference>
<name>A0A1H7MIA0_9NOCA</name>
<feature type="transmembrane region" description="Helical" evidence="11">
    <location>
        <begin position="137"/>
        <end position="158"/>
    </location>
</feature>
<evidence type="ECO:0000256" key="7">
    <source>
        <dbReference type="ARBA" id="ARBA00022777"/>
    </source>
</evidence>
<dbReference type="InterPro" id="IPR036097">
    <property type="entry name" value="HisK_dim/P_sf"/>
</dbReference>
<dbReference type="SMART" id="SM00388">
    <property type="entry name" value="HisKA"/>
    <property type="match status" value="1"/>
</dbReference>